<comment type="caution">
    <text evidence="1">The sequence shown here is derived from an EMBL/GenBank/DDBJ whole genome shotgun (WGS) entry which is preliminary data.</text>
</comment>
<dbReference type="Proteomes" id="UP000185628">
    <property type="component" value="Unassembled WGS sequence"/>
</dbReference>
<organism evidence="1 2">
    <name type="scientific">Bowdeniella nasicola</name>
    <dbReference type="NCBI Taxonomy" id="208480"/>
    <lineage>
        <taxon>Bacteria</taxon>
        <taxon>Bacillati</taxon>
        <taxon>Actinomycetota</taxon>
        <taxon>Actinomycetes</taxon>
        <taxon>Actinomycetales</taxon>
        <taxon>Actinomycetaceae</taxon>
        <taxon>Bowdeniella</taxon>
    </lineage>
</organism>
<keyword evidence="2" id="KW-1185">Reference proteome</keyword>
<dbReference type="RefSeq" id="WP_073717280.1">
    <property type="nucleotide sequence ID" value="NZ_MQVR01000074.1"/>
</dbReference>
<dbReference type="Gene3D" id="3.40.50.720">
    <property type="entry name" value="NAD(P)-binding Rossmann-like Domain"/>
    <property type="match status" value="1"/>
</dbReference>
<dbReference type="EMBL" id="MQVR01000074">
    <property type="protein sequence ID" value="OKL53245.1"/>
    <property type="molecule type" value="Genomic_DNA"/>
</dbReference>
<reference evidence="2" key="1">
    <citation type="submission" date="2016-12" db="EMBL/GenBank/DDBJ databases">
        <authorList>
            <person name="Meng X."/>
        </authorList>
    </citation>
    <scope>NUCLEOTIDE SEQUENCE [LARGE SCALE GENOMIC DNA]</scope>
    <source>
        <strain evidence="2">DSM 19116</strain>
    </source>
</reference>
<proteinExistence type="predicted"/>
<name>A0A1Q5Q0K8_9ACTO</name>
<protein>
    <submittedName>
        <fullName evidence="1">Uncharacterized protein</fullName>
    </submittedName>
</protein>
<dbReference type="AlphaFoldDB" id="A0A1Q5Q0K8"/>
<accession>A0A1Q5Q0K8</accession>
<evidence type="ECO:0000313" key="1">
    <source>
        <dbReference type="EMBL" id="OKL53245.1"/>
    </source>
</evidence>
<sequence length="312" mass="34612">EDELEDHAVTALLSSTTTPLHHYEGLNFAKSTGQTNEDIRAVVEYLEEKEIVSAEADNYLDQYVDLVQGRRSSLRECLEPVVIVGPAEVTGPLQTGLAQTVPDLEIALADEDHPLASLTHADSAWLEDGLEFYRQIQRFEELRGSFVIYAEAVADPVKTRIVDRVMDHLGVPWLYGVVDGPFVLVGPTTVSKRTPSWDAYETRMLMNLRESASYQSYKKALAQGRVNQDKAFEVQPVLAQLLAAHLLPEAVSWVTTGTAGTLSHAYSFFAPTSEFAVHEILPLPDSTVGMPVAERDDFELYFGTRTLEEIAE</sequence>
<gene>
    <name evidence="1" type="ORF">BSZ39_10470</name>
</gene>
<feature type="non-terminal residue" evidence="1">
    <location>
        <position position="1"/>
    </location>
</feature>
<evidence type="ECO:0000313" key="2">
    <source>
        <dbReference type="Proteomes" id="UP000185628"/>
    </source>
</evidence>